<dbReference type="Gene3D" id="4.10.40.50">
    <property type="match status" value="1"/>
</dbReference>
<evidence type="ECO:0000313" key="3">
    <source>
        <dbReference type="Proteomes" id="UP000193920"/>
    </source>
</evidence>
<protein>
    <submittedName>
        <fullName evidence="2">Uncharacterized protein</fullName>
    </submittedName>
</protein>
<comment type="caution">
    <text evidence="2">The sequence shown here is derived from an EMBL/GenBank/DDBJ whole genome shotgun (WGS) entry which is preliminary data.</text>
</comment>
<keyword evidence="1" id="KW-0812">Transmembrane</keyword>
<evidence type="ECO:0000256" key="1">
    <source>
        <dbReference type="SAM" id="Phobius"/>
    </source>
</evidence>
<sequence length="222" mass="25873">MFVITYIKNIIFIYIIFYLRLINSNKIISKEDVLKIKDEYYIRFYCKDEICASVENDHDNYFIEIPDINGNLTNYIVYTCNYNDIELDQCNSIKMINGENYSVECKSDLECLSNKCYKNRCTYNEETPIVHCDDIYSNKLFLGKSSYMYCGKPPGDTCKKDNECSSKNCKKNECQFQDNGPSDSDGAAMYTEALIIIGILIVIVIILIIICFCYFYKTKHKN</sequence>
<reference evidence="2 3" key="1">
    <citation type="submission" date="2016-08" db="EMBL/GenBank/DDBJ databases">
        <title>A Parts List for Fungal Cellulosomes Revealed by Comparative Genomics.</title>
        <authorList>
            <consortium name="DOE Joint Genome Institute"/>
            <person name="Haitjema C.H."/>
            <person name="Gilmore S.P."/>
            <person name="Henske J.K."/>
            <person name="Solomon K.V."/>
            <person name="De Groot R."/>
            <person name="Kuo A."/>
            <person name="Mondo S.J."/>
            <person name="Salamov A.A."/>
            <person name="Labutti K."/>
            <person name="Zhao Z."/>
            <person name="Chiniquy J."/>
            <person name="Barry K."/>
            <person name="Brewer H.M."/>
            <person name="Purvine S.O."/>
            <person name="Wright A.T."/>
            <person name="Boxma B."/>
            <person name="Van Alen T."/>
            <person name="Hackstein J.H."/>
            <person name="Baker S.E."/>
            <person name="Grigoriev I.V."/>
            <person name="O'Malley M.A."/>
        </authorList>
    </citation>
    <scope>NUCLEOTIDE SEQUENCE [LARGE SCALE GENOMIC DNA]</scope>
    <source>
        <strain evidence="2 3">G1</strain>
    </source>
</reference>
<dbReference type="Proteomes" id="UP000193920">
    <property type="component" value="Unassembled WGS sequence"/>
</dbReference>
<dbReference type="AlphaFoldDB" id="A0A1Y2C879"/>
<proteinExistence type="predicted"/>
<accession>A0A1Y2C879</accession>
<keyword evidence="3" id="KW-1185">Reference proteome</keyword>
<dbReference type="EMBL" id="MCOG01000117">
    <property type="protein sequence ID" value="ORY43240.1"/>
    <property type="molecule type" value="Genomic_DNA"/>
</dbReference>
<gene>
    <name evidence="2" type="ORF">LY90DRAFT_509881</name>
</gene>
<keyword evidence="1" id="KW-1133">Transmembrane helix</keyword>
<evidence type="ECO:0000313" key="2">
    <source>
        <dbReference type="EMBL" id="ORY43240.1"/>
    </source>
</evidence>
<feature type="transmembrane region" description="Helical" evidence="1">
    <location>
        <begin position="193"/>
        <end position="217"/>
    </location>
</feature>
<dbReference type="OrthoDB" id="10426062at2759"/>
<organism evidence="2 3">
    <name type="scientific">Neocallimastix californiae</name>
    <dbReference type="NCBI Taxonomy" id="1754190"/>
    <lineage>
        <taxon>Eukaryota</taxon>
        <taxon>Fungi</taxon>
        <taxon>Fungi incertae sedis</taxon>
        <taxon>Chytridiomycota</taxon>
        <taxon>Chytridiomycota incertae sedis</taxon>
        <taxon>Neocallimastigomycetes</taxon>
        <taxon>Neocallimastigales</taxon>
        <taxon>Neocallimastigaceae</taxon>
        <taxon>Neocallimastix</taxon>
    </lineage>
</organism>
<keyword evidence="1" id="KW-0472">Membrane</keyword>
<name>A0A1Y2C879_9FUNG</name>